<organism evidence="1 2">
    <name type="scientific">Saccharothrix espanaensis (strain ATCC 51144 / DSM 44229 / JCM 9112 / NBRC 15066 / NRRL 15764)</name>
    <dbReference type="NCBI Taxonomy" id="1179773"/>
    <lineage>
        <taxon>Bacteria</taxon>
        <taxon>Bacillati</taxon>
        <taxon>Actinomycetota</taxon>
        <taxon>Actinomycetes</taxon>
        <taxon>Pseudonocardiales</taxon>
        <taxon>Pseudonocardiaceae</taxon>
        <taxon>Saccharothrix</taxon>
    </lineage>
</organism>
<evidence type="ECO:0000313" key="1">
    <source>
        <dbReference type="EMBL" id="CCH29479.1"/>
    </source>
</evidence>
<accession>K0JXL4</accession>
<gene>
    <name evidence="1" type="ordered locus">BN6_21570</name>
</gene>
<name>K0JXL4_SACES</name>
<evidence type="ECO:0000313" key="2">
    <source>
        <dbReference type="Proteomes" id="UP000006281"/>
    </source>
</evidence>
<dbReference type="AlphaFoldDB" id="K0JXL4"/>
<dbReference type="EMBL" id="HE804045">
    <property type="protein sequence ID" value="CCH29479.1"/>
    <property type="molecule type" value="Genomic_DNA"/>
</dbReference>
<dbReference type="HOGENOM" id="CLU_1795088_0_0_11"/>
<proteinExistence type="predicted"/>
<dbReference type="KEGG" id="sesp:BN6_21570"/>
<sequence length="144" mass="16174">MRWCNRKTRSRFPSDMPRRMEMLGRFEFDVHGSGIDSIAIHPTCIAPFWGYVEEDPVGFMCDLRGFVADDEGGFATYGASCLVRELVRGELLTTPDALAILDAAIEVKRVRRLPSAMLKGYERTRWLEVNGPGTWPDGPAQPPV</sequence>
<keyword evidence="2" id="KW-1185">Reference proteome</keyword>
<protein>
    <submittedName>
        <fullName evidence="1">Uncharacterized protein</fullName>
    </submittedName>
</protein>
<reference evidence="1 2" key="1">
    <citation type="journal article" date="2012" name="BMC Genomics">
        <title>Complete genome sequence of Saccharothrix espanaensis DSM 44229T and comparison to the other completely sequenced Pseudonocardiaceae.</title>
        <authorList>
            <person name="Strobel T."/>
            <person name="Al-Dilaimi A."/>
            <person name="Blom J."/>
            <person name="Gessner A."/>
            <person name="Kalinowski J."/>
            <person name="Luzhetska M."/>
            <person name="Puhler A."/>
            <person name="Szczepanowski R."/>
            <person name="Bechthold A."/>
            <person name="Ruckert C."/>
        </authorList>
    </citation>
    <scope>NUCLEOTIDE SEQUENCE [LARGE SCALE GENOMIC DNA]</scope>
    <source>
        <strain evidence="2">ATCC 51144 / DSM 44229 / JCM 9112 / NBRC 15066 / NRRL 15764</strain>
    </source>
</reference>
<dbReference type="PATRIC" id="fig|1179773.3.peg.2154"/>
<dbReference type="Proteomes" id="UP000006281">
    <property type="component" value="Chromosome"/>
</dbReference>